<name>A0A9N9R8U1_9NEOP</name>
<reference evidence="2" key="1">
    <citation type="submission" date="2021-12" db="EMBL/GenBank/DDBJ databases">
        <authorList>
            <person name="King R."/>
        </authorList>
    </citation>
    <scope>NUCLEOTIDE SEQUENCE</scope>
</reference>
<sequence length="202" mass="22947">MVMFSTWLAKSLWHLSDRNFGRYGILLKSLETIESAEQYLKVMSSARSNPSPFNVLMASYLIEDWNKGLQVFLSKTPTATGKNKTRFAIEQYVKLEFSPEGVLTTSRFYASPDLPYTLKKNVLPVSKHDLNLQKVEKAGVKDEKIRDVLSLTPFMKPENAEWLKQVLTFQAGLEDQAGPSRRPVAADSEDSHQSSEYFDESD</sequence>
<keyword evidence="3" id="KW-1185">Reference proteome</keyword>
<dbReference type="EMBL" id="OU893336">
    <property type="protein sequence ID" value="CAG9792689.1"/>
    <property type="molecule type" value="Genomic_DNA"/>
</dbReference>
<evidence type="ECO:0000313" key="3">
    <source>
        <dbReference type="Proteomes" id="UP001153714"/>
    </source>
</evidence>
<proteinExistence type="predicted"/>
<dbReference type="Proteomes" id="UP001153714">
    <property type="component" value="Chromosome 5"/>
</dbReference>
<dbReference type="OrthoDB" id="6747067at2759"/>
<evidence type="ECO:0000256" key="1">
    <source>
        <dbReference type="SAM" id="MobiDB-lite"/>
    </source>
</evidence>
<dbReference type="AlphaFoldDB" id="A0A9N9R8U1"/>
<feature type="region of interest" description="Disordered" evidence="1">
    <location>
        <begin position="174"/>
        <end position="202"/>
    </location>
</feature>
<evidence type="ECO:0000313" key="2">
    <source>
        <dbReference type="EMBL" id="CAG9792689.1"/>
    </source>
</evidence>
<gene>
    <name evidence="2" type="ORF">DIATSA_LOCUS10199</name>
</gene>
<reference evidence="2" key="2">
    <citation type="submission" date="2022-10" db="EMBL/GenBank/DDBJ databases">
        <authorList>
            <consortium name="ENA_rothamsted_submissions"/>
            <consortium name="culmorum"/>
            <person name="King R."/>
        </authorList>
    </citation>
    <scope>NUCLEOTIDE SEQUENCE</scope>
</reference>
<protein>
    <submittedName>
        <fullName evidence="2">Uncharacterized protein</fullName>
    </submittedName>
</protein>
<accession>A0A9N9R8U1</accession>
<organism evidence="2 3">
    <name type="scientific">Diatraea saccharalis</name>
    <name type="common">sugarcane borer</name>
    <dbReference type="NCBI Taxonomy" id="40085"/>
    <lineage>
        <taxon>Eukaryota</taxon>
        <taxon>Metazoa</taxon>
        <taxon>Ecdysozoa</taxon>
        <taxon>Arthropoda</taxon>
        <taxon>Hexapoda</taxon>
        <taxon>Insecta</taxon>
        <taxon>Pterygota</taxon>
        <taxon>Neoptera</taxon>
        <taxon>Endopterygota</taxon>
        <taxon>Lepidoptera</taxon>
        <taxon>Glossata</taxon>
        <taxon>Ditrysia</taxon>
        <taxon>Pyraloidea</taxon>
        <taxon>Crambidae</taxon>
        <taxon>Crambinae</taxon>
        <taxon>Diatraea</taxon>
    </lineage>
</organism>